<evidence type="ECO:0000256" key="2">
    <source>
        <dbReference type="ARBA" id="ARBA00023082"/>
    </source>
</evidence>
<dbReference type="GO" id="GO:0016987">
    <property type="term" value="F:sigma factor activity"/>
    <property type="evidence" value="ECO:0007669"/>
    <property type="project" value="UniProtKB-KW"/>
</dbReference>
<dbReference type="PRINTS" id="PR00046">
    <property type="entry name" value="SIGMA70FCT"/>
</dbReference>
<evidence type="ECO:0000256" key="3">
    <source>
        <dbReference type="ARBA" id="ARBA00023125"/>
    </source>
</evidence>
<dbReference type="EMBL" id="REFO01000012">
    <property type="protein sequence ID" value="RMA96117.1"/>
    <property type="molecule type" value="Genomic_DNA"/>
</dbReference>
<keyword evidence="1 5" id="KW-0805">Transcription regulation</keyword>
<dbReference type="PIRSF" id="PIRSF000770">
    <property type="entry name" value="RNA_pol_sigma-SigE/K"/>
    <property type="match status" value="1"/>
</dbReference>
<dbReference type="Pfam" id="PF04545">
    <property type="entry name" value="Sigma70_r4"/>
    <property type="match status" value="1"/>
</dbReference>
<evidence type="ECO:0000256" key="4">
    <source>
        <dbReference type="ARBA" id="ARBA00023163"/>
    </source>
</evidence>
<dbReference type="GO" id="GO:0006352">
    <property type="term" value="P:DNA-templated transcription initiation"/>
    <property type="evidence" value="ECO:0007669"/>
    <property type="project" value="InterPro"/>
</dbReference>
<dbReference type="NCBIfam" id="TIGR02937">
    <property type="entry name" value="sigma70-ECF"/>
    <property type="match status" value="1"/>
</dbReference>
<keyword evidence="3 5" id="KW-0238">DNA-binding</keyword>
<organism evidence="8 9">
    <name type="scientific">Hydrogenothermus marinus</name>
    <dbReference type="NCBI Taxonomy" id="133270"/>
    <lineage>
        <taxon>Bacteria</taxon>
        <taxon>Pseudomonadati</taxon>
        <taxon>Aquificota</taxon>
        <taxon>Aquificia</taxon>
        <taxon>Aquificales</taxon>
        <taxon>Hydrogenothermaceae</taxon>
        <taxon>Hydrogenothermus</taxon>
    </lineage>
</organism>
<dbReference type="NCBIfam" id="NF005413">
    <property type="entry name" value="PRK06986.1"/>
    <property type="match status" value="1"/>
</dbReference>
<name>A0A3M0BGH2_9AQUI</name>
<dbReference type="InterPro" id="IPR000943">
    <property type="entry name" value="RNA_pol_sigma70"/>
</dbReference>
<dbReference type="RefSeq" id="WP_121923250.1">
    <property type="nucleotide sequence ID" value="NZ_REFO01000012.1"/>
</dbReference>
<evidence type="ECO:0000313" key="9">
    <source>
        <dbReference type="Proteomes" id="UP000280842"/>
    </source>
</evidence>
<keyword evidence="2 5" id="KW-0731">Sigma factor</keyword>
<dbReference type="GO" id="GO:0003899">
    <property type="term" value="F:DNA-directed RNA polymerase activity"/>
    <property type="evidence" value="ECO:0007669"/>
    <property type="project" value="InterPro"/>
</dbReference>
<keyword evidence="9" id="KW-1185">Reference proteome</keyword>
<dbReference type="AlphaFoldDB" id="A0A3M0BGH2"/>
<dbReference type="PROSITE" id="PS00716">
    <property type="entry name" value="SIGMA70_2"/>
    <property type="match status" value="1"/>
</dbReference>
<dbReference type="PROSITE" id="PS00715">
    <property type="entry name" value="SIGMA70_1"/>
    <property type="match status" value="1"/>
</dbReference>
<dbReference type="InterPro" id="IPR013324">
    <property type="entry name" value="RNA_pol_sigma_r3/r4-like"/>
</dbReference>
<dbReference type="PANTHER" id="PTHR30385">
    <property type="entry name" value="SIGMA FACTOR F FLAGELLAR"/>
    <property type="match status" value="1"/>
</dbReference>
<sequence>MGMLTKDRNRIIEEFIPKIKYIVNSLKKENLPPIVTEEDLFQAGVLGLIDALEKYDESKGVKLATYAEIRIRGNIIDSLRKLDFIPRNIRKMSREIESAILHLEQKFGREATTEEIAEYLGMSVEEYMKYAEKVSNSGLISIETNVSNDEDNDTKLWQVISINDDTPDKYIEEKELKEILANAISKLEERERLIITLYYYEELSMKEIGEILGITESRVSQIHTKTMLKLRKLINKYVNYEKE</sequence>
<feature type="domain" description="RNA polymerase sigma-70" evidence="6">
    <location>
        <begin position="39"/>
        <end position="52"/>
    </location>
</feature>
<dbReference type="InterPro" id="IPR007630">
    <property type="entry name" value="RNA_pol_sigma70_r4"/>
</dbReference>
<evidence type="ECO:0000259" key="6">
    <source>
        <dbReference type="PROSITE" id="PS00715"/>
    </source>
</evidence>
<evidence type="ECO:0000256" key="5">
    <source>
        <dbReference type="RuleBase" id="RU362124"/>
    </source>
</evidence>
<gene>
    <name evidence="8" type="ORF">CLV39_1129</name>
</gene>
<dbReference type="Pfam" id="PF04539">
    <property type="entry name" value="Sigma70_r3"/>
    <property type="match status" value="1"/>
</dbReference>
<dbReference type="InterPro" id="IPR013325">
    <property type="entry name" value="RNA_pol_sigma_r2"/>
</dbReference>
<comment type="function">
    <text evidence="5">Sigma factors are initiation factors that promote the attachment of RNA polymerase to specific initiation sites and are then released.</text>
</comment>
<dbReference type="Pfam" id="PF04542">
    <property type="entry name" value="Sigma70_r2"/>
    <property type="match status" value="1"/>
</dbReference>
<dbReference type="SUPFAM" id="SSF88659">
    <property type="entry name" value="Sigma3 and sigma4 domains of RNA polymerase sigma factors"/>
    <property type="match status" value="2"/>
</dbReference>
<evidence type="ECO:0000313" key="8">
    <source>
        <dbReference type="EMBL" id="RMA96117.1"/>
    </source>
</evidence>
<feature type="domain" description="RNA polymerase sigma-70" evidence="7">
    <location>
        <begin position="204"/>
        <end position="230"/>
    </location>
</feature>
<dbReference type="Gene3D" id="1.10.1740.10">
    <property type="match status" value="1"/>
</dbReference>
<comment type="caution">
    <text evidence="8">The sequence shown here is derived from an EMBL/GenBank/DDBJ whole genome shotgun (WGS) entry which is preliminary data.</text>
</comment>
<dbReference type="OrthoDB" id="9799825at2"/>
<dbReference type="InterPro" id="IPR012845">
    <property type="entry name" value="RNA_pol_sigma_FliA_WhiG"/>
</dbReference>
<proteinExistence type="inferred from homology"/>
<dbReference type="InterPro" id="IPR014284">
    <property type="entry name" value="RNA_pol_sigma-70_dom"/>
</dbReference>
<dbReference type="NCBIfam" id="TIGR02479">
    <property type="entry name" value="FliA_WhiG"/>
    <property type="match status" value="1"/>
</dbReference>
<dbReference type="GO" id="GO:0003677">
    <property type="term" value="F:DNA binding"/>
    <property type="evidence" value="ECO:0007669"/>
    <property type="project" value="UniProtKB-KW"/>
</dbReference>
<evidence type="ECO:0000256" key="1">
    <source>
        <dbReference type="ARBA" id="ARBA00023015"/>
    </source>
</evidence>
<dbReference type="Gene3D" id="1.20.140.160">
    <property type="match status" value="1"/>
</dbReference>
<comment type="similarity">
    <text evidence="5">Belongs to the sigma-70 factor family.</text>
</comment>
<accession>A0A3M0BGH2</accession>
<keyword evidence="4 5" id="KW-0804">Transcription</keyword>
<evidence type="ECO:0000259" key="7">
    <source>
        <dbReference type="PROSITE" id="PS00716"/>
    </source>
</evidence>
<reference evidence="8 9" key="1">
    <citation type="submission" date="2018-10" db="EMBL/GenBank/DDBJ databases">
        <title>Genomic Encyclopedia of Archaeal and Bacterial Type Strains, Phase II (KMG-II): from individual species to whole genera.</title>
        <authorList>
            <person name="Goeker M."/>
        </authorList>
    </citation>
    <scope>NUCLEOTIDE SEQUENCE [LARGE SCALE GENOMIC DNA]</scope>
    <source>
        <strain evidence="8 9">VM1</strain>
    </source>
</reference>
<protein>
    <recommendedName>
        <fullName evidence="5">RNA polymerase sigma factor</fullName>
    </recommendedName>
</protein>
<dbReference type="CDD" id="cd06171">
    <property type="entry name" value="Sigma70_r4"/>
    <property type="match status" value="1"/>
</dbReference>
<dbReference type="PANTHER" id="PTHR30385:SF7">
    <property type="entry name" value="RNA POLYMERASE SIGMA FACTOR FLIA"/>
    <property type="match status" value="1"/>
</dbReference>
<dbReference type="InterPro" id="IPR007624">
    <property type="entry name" value="RNA_pol_sigma70_r3"/>
</dbReference>
<dbReference type="SUPFAM" id="SSF88946">
    <property type="entry name" value="Sigma2 domain of RNA polymerase sigma factors"/>
    <property type="match status" value="1"/>
</dbReference>
<dbReference type="InterPro" id="IPR007627">
    <property type="entry name" value="RNA_pol_sigma70_r2"/>
</dbReference>
<dbReference type="Proteomes" id="UP000280842">
    <property type="component" value="Unassembled WGS sequence"/>
</dbReference>